<sequence length="102" mass="10983">MRNTRSKRAVLTATILAPALALTGGLAFAAGDSGNHPAPPSPTSQVTRPGHATTPTDRDDCSYYDTRTTSRDDCRHDQGNGTHVYRYEHHARGEGCDDGSDR</sequence>
<comment type="caution">
    <text evidence="3">The sequence shown here is derived from an EMBL/GenBank/DDBJ whole genome shotgun (WGS) entry which is preliminary data.</text>
</comment>
<keyword evidence="4" id="KW-1185">Reference proteome</keyword>
<feature type="signal peptide" evidence="2">
    <location>
        <begin position="1"/>
        <end position="29"/>
    </location>
</feature>
<feature type="compositionally biased region" description="Basic and acidic residues" evidence="1">
    <location>
        <begin position="68"/>
        <end position="78"/>
    </location>
</feature>
<feature type="region of interest" description="Disordered" evidence="1">
    <location>
        <begin position="27"/>
        <end position="81"/>
    </location>
</feature>
<evidence type="ECO:0000256" key="1">
    <source>
        <dbReference type="SAM" id="MobiDB-lite"/>
    </source>
</evidence>
<gene>
    <name evidence="3" type="ORF">AQJ91_37055</name>
</gene>
<evidence type="ECO:0000313" key="4">
    <source>
        <dbReference type="Proteomes" id="UP000053260"/>
    </source>
</evidence>
<protein>
    <submittedName>
        <fullName evidence="3">Uncharacterized protein</fullName>
    </submittedName>
</protein>
<dbReference type="STRING" id="909626.AQJ91_37055"/>
<evidence type="ECO:0000256" key="2">
    <source>
        <dbReference type="SAM" id="SignalP"/>
    </source>
</evidence>
<accession>A0A101UST8</accession>
<dbReference type="EMBL" id="LMXB01000093">
    <property type="protein sequence ID" value="KUO16231.1"/>
    <property type="molecule type" value="Genomic_DNA"/>
</dbReference>
<dbReference type="Proteomes" id="UP000053260">
    <property type="component" value="Unassembled WGS sequence"/>
</dbReference>
<proteinExistence type="predicted"/>
<feature type="chain" id="PRO_5007108367" evidence="2">
    <location>
        <begin position="30"/>
        <end position="102"/>
    </location>
</feature>
<keyword evidence="2" id="KW-0732">Signal</keyword>
<reference evidence="3 4" key="1">
    <citation type="submission" date="2015-10" db="EMBL/GenBank/DDBJ databases">
        <title>Draft genome sequence of Streptomyces sp. RV15, isolated from a marine sponge.</title>
        <authorList>
            <person name="Ruckert C."/>
            <person name="Abdelmohsen U.R."/>
            <person name="Winkler A."/>
            <person name="Hentschel U."/>
            <person name="Kalinowski J."/>
            <person name="Kampfer P."/>
            <person name="Glaeser S."/>
        </authorList>
    </citation>
    <scope>NUCLEOTIDE SEQUENCE [LARGE SCALE GENOMIC DNA]</scope>
    <source>
        <strain evidence="3 4">RV15</strain>
    </source>
</reference>
<name>A0A101UST8_9ACTN</name>
<organism evidence="3 4">
    <name type="scientific">Streptomyces dysideae</name>
    <dbReference type="NCBI Taxonomy" id="909626"/>
    <lineage>
        <taxon>Bacteria</taxon>
        <taxon>Bacillati</taxon>
        <taxon>Actinomycetota</taxon>
        <taxon>Actinomycetes</taxon>
        <taxon>Kitasatosporales</taxon>
        <taxon>Streptomycetaceae</taxon>
        <taxon>Streptomyces</taxon>
    </lineage>
</organism>
<dbReference type="AlphaFoldDB" id="A0A101UST8"/>
<evidence type="ECO:0000313" key="3">
    <source>
        <dbReference type="EMBL" id="KUO16231.1"/>
    </source>
</evidence>
<dbReference type="RefSeq" id="WP_067030704.1">
    <property type="nucleotide sequence ID" value="NZ_KQ949107.1"/>
</dbReference>